<evidence type="ECO:0000313" key="5">
    <source>
        <dbReference type="EMBL" id="JAD05372.1"/>
    </source>
</evidence>
<feature type="region of interest" description="Disordered" evidence="2">
    <location>
        <begin position="399"/>
        <end position="468"/>
    </location>
</feature>
<reference evidence="5" key="2">
    <citation type="journal article" date="2015" name="Gigascience">
        <title>Reconstructing a comprehensive transcriptome assembly of a white-pupal translocated strain of the pest fruit fly Bactrocera cucurbitae.</title>
        <authorList>
            <person name="Sim S.B."/>
            <person name="Calla B."/>
            <person name="Hall B."/>
            <person name="DeRego T."/>
            <person name="Geib S.M."/>
        </authorList>
    </citation>
    <scope>NUCLEOTIDE SEQUENCE</scope>
</reference>
<feature type="compositionally biased region" description="Low complexity" evidence="2">
    <location>
        <begin position="87"/>
        <end position="98"/>
    </location>
</feature>
<feature type="region of interest" description="Disordered" evidence="2">
    <location>
        <begin position="531"/>
        <end position="550"/>
    </location>
</feature>
<dbReference type="SMART" id="SM00443">
    <property type="entry name" value="G_patch"/>
    <property type="match status" value="1"/>
</dbReference>
<dbReference type="PROSITE" id="PS50174">
    <property type="entry name" value="G_PATCH"/>
    <property type="match status" value="1"/>
</dbReference>
<feature type="compositionally biased region" description="Acidic residues" evidence="2">
    <location>
        <begin position="72"/>
        <end position="86"/>
    </location>
</feature>
<dbReference type="PANTHER" id="PTHR46528">
    <property type="entry name" value="PROTEIN SON"/>
    <property type="match status" value="1"/>
</dbReference>
<evidence type="ECO:0000256" key="1">
    <source>
        <dbReference type="PROSITE-ProRule" id="PRU00266"/>
    </source>
</evidence>
<accession>A0A0A1X2Q6</accession>
<dbReference type="AlphaFoldDB" id="A0A0A1X2Q6"/>
<feature type="compositionally biased region" description="Basic and acidic residues" evidence="2">
    <location>
        <begin position="56"/>
        <end position="71"/>
    </location>
</feature>
<dbReference type="SUPFAM" id="SSF54768">
    <property type="entry name" value="dsRNA-binding domain-like"/>
    <property type="match status" value="1"/>
</dbReference>
<keyword evidence="1" id="KW-0694">RNA-binding</keyword>
<dbReference type="Gene3D" id="3.30.160.20">
    <property type="match status" value="1"/>
</dbReference>
<feature type="domain" description="DRBM" evidence="3">
    <location>
        <begin position="940"/>
        <end position="1010"/>
    </location>
</feature>
<dbReference type="InterPro" id="IPR000467">
    <property type="entry name" value="G_patch_dom"/>
</dbReference>
<evidence type="ECO:0000256" key="2">
    <source>
        <dbReference type="SAM" id="MobiDB-lite"/>
    </source>
</evidence>
<dbReference type="OrthoDB" id="786951at2759"/>
<dbReference type="EMBL" id="GBXI01008920">
    <property type="protein sequence ID" value="JAD05372.1"/>
    <property type="molecule type" value="Transcribed_RNA"/>
</dbReference>
<dbReference type="GO" id="GO:0048024">
    <property type="term" value="P:regulation of mRNA splicing, via spliceosome"/>
    <property type="evidence" value="ECO:0007669"/>
    <property type="project" value="TreeGrafter"/>
</dbReference>
<dbReference type="InterPro" id="IPR032922">
    <property type="entry name" value="SON"/>
</dbReference>
<proteinExistence type="predicted"/>
<dbReference type="Pfam" id="PF00035">
    <property type="entry name" value="dsrm"/>
    <property type="match status" value="1"/>
</dbReference>
<dbReference type="CDD" id="cd19870">
    <property type="entry name" value="DSRM_SON-like"/>
    <property type="match status" value="1"/>
</dbReference>
<evidence type="ECO:0000259" key="3">
    <source>
        <dbReference type="PROSITE" id="PS50137"/>
    </source>
</evidence>
<feature type="compositionally biased region" description="Basic and acidic residues" evidence="2">
    <location>
        <begin position="286"/>
        <end position="334"/>
    </location>
</feature>
<reference evidence="5" key="1">
    <citation type="submission" date="2014-11" db="EMBL/GenBank/DDBJ databases">
        <authorList>
            <person name="Geib S."/>
        </authorList>
    </citation>
    <scope>NUCLEOTIDE SEQUENCE</scope>
</reference>
<feature type="compositionally biased region" description="Basic and acidic residues" evidence="2">
    <location>
        <begin position="258"/>
        <end position="278"/>
    </location>
</feature>
<dbReference type="SMART" id="SM00358">
    <property type="entry name" value="DSRM"/>
    <property type="match status" value="1"/>
</dbReference>
<organism evidence="5">
    <name type="scientific">Zeugodacus cucurbitae</name>
    <name type="common">Melon fruit fly</name>
    <name type="synonym">Bactrocera cucurbitae</name>
    <dbReference type="NCBI Taxonomy" id="28588"/>
    <lineage>
        <taxon>Eukaryota</taxon>
        <taxon>Metazoa</taxon>
        <taxon>Ecdysozoa</taxon>
        <taxon>Arthropoda</taxon>
        <taxon>Hexapoda</taxon>
        <taxon>Insecta</taxon>
        <taxon>Pterygota</taxon>
        <taxon>Neoptera</taxon>
        <taxon>Endopterygota</taxon>
        <taxon>Diptera</taxon>
        <taxon>Brachycera</taxon>
        <taxon>Muscomorpha</taxon>
        <taxon>Tephritoidea</taxon>
        <taxon>Tephritidae</taxon>
        <taxon>Zeugodacus</taxon>
        <taxon>Zeugodacus</taxon>
    </lineage>
</organism>
<feature type="compositionally biased region" description="Basic and acidic residues" evidence="2">
    <location>
        <begin position="101"/>
        <end position="118"/>
    </location>
</feature>
<feature type="compositionally biased region" description="Basic and acidic residues" evidence="2">
    <location>
        <begin position="357"/>
        <end position="375"/>
    </location>
</feature>
<feature type="compositionally biased region" description="Basic residues" evidence="2">
    <location>
        <begin position="152"/>
        <end position="169"/>
    </location>
</feature>
<dbReference type="PANTHER" id="PTHR46528:SF1">
    <property type="entry name" value="PROTEIN SON"/>
    <property type="match status" value="1"/>
</dbReference>
<name>A0A0A1X2Q6_ZEUCU</name>
<dbReference type="GO" id="GO:0003723">
    <property type="term" value="F:RNA binding"/>
    <property type="evidence" value="ECO:0007669"/>
    <property type="project" value="UniProtKB-UniRule"/>
</dbReference>
<sequence>MSDEQKEPDRPTDTSLNVPQIKVKQEKFDPEVEAKINAITIPNVIIKREFHNEHKSLQSNAEKGEFSKTDVDDNVDVNESGDDGDSSVDNNVGVNNNNKYNPHDSNGKDTSLDEDKKSITPVKSSNEILAELFQVFNAAPPEELLDDESLLKKSHKHKKHKKEKKNKIKREKDISGGEGTCSDSEESNLPNDDKEKKYKHKHKKRKKHKHKDAKDKVRGKSNDKGKKDKEKSKERQTSKERSFETVKDTSKPSSPKHSRTEPKYEHHQDSRSHKRQSDTKSMCTADSKKVRTECEHIVTRHKSSEIEKHGERDRDKDTIRVQNFEKNREKNNTRDHKHNSFYNGFPEYESNTKTVHIKKEPKETTIKRDTHDGHISEISLSDEEEDYLKDRHVSDDTKHRRFGHDYANERSSNSFYAGLKRSRSRDRDRNRNRDRERERDRNYRGDGRSHSKRRSRSRGRSRSRSRDLGIDKKRLLEIARKNAISMFKRGNLPGCDSMSQEVKDKVLLKMRYGGKTVQDLTDFCKKISNGENLSDLSSDEDSDVDKSGNTKAFHHPFQLKEREPIVMHIRNATTLPLRPTSNDAVKAITMQFPVSSGERHRMTEAWVPVVQKDNLPPLPTLPAVAQSTTMFKTGVVKNVFEKAIPEEQQEPAFKPVQQSSVNTNGETNCAVPNTVDNSAIPVASSNMPAQTHVPMHVHLVKPLADAPGGGKPLYAVPPPSVTTGVSPSITSYPPIQATVLPPVSIPPPPIQQIFVPDVPVPSSADAPVGAIKVFHELSGPQLDVSSIISKRLQAMRRLQENPMDPEAIKMMYNSQKDMSSWASSKHLPGQFTGSTGANILSMRELNSGPQAWARRDQLITSRPVSGGMGMQLLQKMGWKPGEGLGRDKTGSLQPLLLDVKLDKHGLVARDDNNGYKQKPCKKQRPQNNIQQQQQELLEKHPVCLLNELTSKRKWTPPLYTLVNEAGPSHSRMFLFSVSINGHTYTPTQGSNTKKEAKLISARHCLQQMGILPM</sequence>
<feature type="compositionally biased region" description="Basic and acidic residues" evidence="2">
    <location>
        <begin position="425"/>
        <end position="449"/>
    </location>
</feature>
<feature type="compositionally biased region" description="Basic and acidic residues" evidence="2">
    <location>
        <begin position="399"/>
        <end position="408"/>
    </location>
</feature>
<feature type="region of interest" description="Disordered" evidence="2">
    <location>
        <begin position="147"/>
        <end position="386"/>
    </location>
</feature>
<dbReference type="Pfam" id="PF01585">
    <property type="entry name" value="G-patch"/>
    <property type="match status" value="1"/>
</dbReference>
<feature type="compositionally biased region" description="Basic residues" evidence="2">
    <location>
        <begin position="450"/>
        <end position="463"/>
    </location>
</feature>
<feature type="compositionally biased region" description="Basic residues" evidence="2">
    <location>
        <begin position="197"/>
        <end position="211"/>
    </location>
</feature>
<feature type="domain" description="G-patch" evidence="4">
    <location>
        <begin position="865"/>
        <end position="911"/>
    </location>
</feature>
<feature type="compositionally biased region" description="Basic and acidic residues" evidence="2">
    <location>
        <begin position="1"/>
        <end position="12"/>
    </location>
</feature>
<feature type="region of interest" description="Disordered" evidence="2">
    <location>
        <begin position="56"/>
        <end position="122"/>
    </location>
</feature>
<protein>
    <submittedName>
        <fullName evidence="5">Protein SON</fullName>
    </submittedName>
</protein>
<dbReference type="GO" id="GO:0051726">
    <property type="term" value="P:regulation of cell cycle"/>
    <property type="evidence" value="ECO:0007669"/>
    <property type="project" value="InterPro"/>
</dbReference>
<evidence type="ECO:0000259" key="4">
    <source>
        <dbReference type="PROSITE" id="PS50174"/>
    </source>
</evidence>
<feature type="region of interest" description="Disordered" evidence="2">
    <location>
        <begin position="1"/>
        <end position="31"/>
    </location>
</feature>
<gene>
    <name evidence="5" type="primary">Son_0</name>
    <name evidence="5" type="ORF">g.11301</name>
</gene>
<dbReference type="InterPro" id="IPR014720">
    <property type="entry name" value="dsRBD_dom"/>
</dbReference>
<dbReference type="PROSITE" id="PS50137">
    <property type="entry name" value="DS_RBD"/>
    <property type="match status" value="1"/>
</dbReference>
<feature type="compositionally biased region" description="Basic and acidic residues" evidence="2">
    <location>
        <begin position="212"/>
        <end position="250"/>
    </location>
</feature>